<feature type="transmembrane region" description="Helical" evidence="1">
    <location>
        <begin position="6"/>
        <end position="28"/>
    </location>
</feature>
<protein>
    <recommendedName>
        <fullName evidence="4">Aerotolerance regulator N-terminal domain-containing protein</fullName>
    </recommendedName>
</protein>
<gene>
    <name evidence="2" type="ORF">GU926_09815</name>
</gene>
<dbReference type="EMBL" id="CP047897">
    <property type="protein sequence ID" value="QHL87715.1"/>
    <property type="molecule type" value="Genomic_DNA"/>
</dbReference>
<evidence type="ECO:0000313" key="2">
    <source>
        <dbReference type="EMBL" id="QHL87715.1"/>
    </source>
</evidence>
<dbReference type="PANTHER" id="PTHR37464">
    <property type="entry name" value="BLL2463 PROTEIN"/>
    <property type="match status" value="1"/>
</dbReference>
<evidence type="ECO:0008006" key="4">
    <source>
        <dbReference type="Google" id="ProtNLM"/>
    </source>
</evidence>
<dbReference type="Proteomes" id="UP000464214">
    <property type="component" value="Chromosome"/>
</dbReference>
<sequence length="651" mass="73097">MSSFPFLPILIGLFCSFLLLLLIHFLGIRIRNRIEFSQEYFLSSVLTQTKSAQKFRNRLLFVNRSFFVLSFAAAVFFLVSSNNEKFLKQNEVVIFDDSWSMLSSLVDSKRTKLEQVKQDLSRYGTASVGLAFQTTSGRTLPLDSLPHLAPSFFQSSKLFSQAFTVSRSSRLILASDFQRNTYTRDNLKKLAENGPITLVNYASVAGNASVDSVWIETPILLPGRDVNLFIRLQISDKRVGDVLKVRVLQGGAQIGSAEIVPNGRRLVNTQIPIKPQLNEALSLSIQIEESKNRFDNVYFVVLPGSDYIQLSVVPELANSHPFKRAIQEEAGFKIVDQVSEKSSVWLFQPSNSFGKSIIKDVQDWLAKGKSIIIVPTTNSAEHIKGLLKSLGVKGIVVNPSKQPSQLAQPDFSDPFFSDVFEQKIRKLSMPSGTSVLSWQSSYHSILNYQGGSPFLSSFKVGGGTIHLFSGPVENTEFSQHPLFVPVLFQLILDSKSSSFATFSAGSKNMFIPLLNKGEQEERYELERLEQTFLPDQKRLPNGIEMYLPDELNTPGFYDVLRNGLPVYTIAINLPAAESKLEGYSKEELEDIFEDDKFDVTVIQADEVQSLQKELERKPEVSHLEKYFLILCLLLLLVEIIVLRNKKGELTA</sequence>
<evidence type="ECO:0000313" key="3">
    <source>
        <dbReference type="Proteomes" id="UP000464214"/>
    </source>
</evidence>
<keyword evidence="1" id="KW-1133">Transmembrane helix</keyword>
<evidence type="ECO:0000256" key="1">
    <source>
        <dbReference type="SAM" id="Phobius"/>
    </source>
</evidence>
<keyword evidence="3" id="KW-1185">Reference proteome</keyword>
<dbReference type="KEGG" id="nib:GU926_09815"/>
<reference evidence="2 3" key="1">
    <citation type="submission" date="2020-01" db="EMBL/GenBank/DDBJ databases">
        <authorList>
            <person name="Kim M."/>
        </authorList>
    </citation>
    <scope>NUCLEOTIDE SEQUENCE [LARGE SCALE GENOMIC DNA]</scope>
    <source>
        <strain evidence="2 3">BT10</strain>
    </source>
</reference>
<dbReference type="AlphaFoldDB" id="A0A6P1NZS2"/>
<proteinExistence type="predicted"/>
<keyword evidence="1" id="KW-0812">Transmembrane</keyword>
<accession>A0A6P1NZS2</accession>
<keyword evidence="1" id="KW-0472">Membrane</keyword>
<organism evidence="2 3">
    <name type="scientific">Nibribacter ruber</name>
    <dbReference type="NCBI Taxonomy" id="2698458"/>
    <lineage>
        <taxon>Bacteria</taxon>
        <taxon>Pseudomonadati</taxon>
        <taxon>Bacteroidota</taxon>
        <taxon>Cytophagia</taxon>
        <taxon>Cytophagales</taxon>
        <taxon>Hymenobacteraceae</taxon>
        <taxon>Nibribacter</taxon>
    </lineage>
</organism>
<dbReference type="RefSeq" id="WP_160691380.1">
    <property type="nucleotide sequence ID" value="NZ_CP047897.1"/>
</dbReference>
<dbReference type="PANTHER" id="PTHR37464:SF1">
    <property type="entry name" value="BLL2463 PROTEIN"/>
    <property type="match status" value="1"/>
</dbReference>
<name>A0A6P1NZS2_9BACT</name>
<feature type="transmembrane region" description="Helical" evidence="1">
    <location>
        <begin position="59"/>
        <end position="79"/>
    </location>
</feature>